<gene>
    <name evidence="1" type="ORF">SAMN06269250_1132</name>
</gene>
<name>A0A286F9K0_9BACT</name>
<dbReference type="EMBL" id="OCNH01000001">
    <property type="protein sequence ID" value="SOD79882.1"/>
    <property type="molecule type" value="Genomic_DNA"/>
</dbReference>
<reference evidence="2" key="1">
    <citation type="submission" date="2017-09" db="EMBL/GenBank/DDBJ databases">
        <authorList>
            <person name="Varghese N."/>
            <person name="Submissions S."/>
        </authorList>
    </citation>
    <scope>NUCLEOTIDE SEQUENCE [LARGE SCALE GENOMIC DNA]</scope>
    <source>
        <strain evidence="2">DSM 29961</strain>
    </source>
</reference>
<proteinExistence type="predicted"/>
<accession>A0A286F9K0</accession>
<sequence>MKNSFMNNLKTPSEFNTPRRAFLRTATAAAVTGGLLTACSTATPDISPNGGRLPGDVITLPGGDLGILNYAFVLEQIESRFYELVLANPYSGMTAMEMQLFQDLRNHEVTHRAFYRAALGSAGIPDLTLNFSDINFRERTDVLEASRKFAEIGTAAYNGGGKYLTDPENLAVAGKIVSVEARHVSIIREIEYMNQSAFSGDNIVIEGLFIKLEPAEVVPIAQKYVLEIIDAHNLPSVAA</sequence>
<dbReference type="Pfam" id="PF13668">
    <property type="entry name" value="Ferritin_2"/>
    <property type="match status" value="1"/>
</dbReference>
<dbReference type="PROSITE" id="PS51318">
    <property type="entry name" value="TAT"/>
    <property type="match status" value="1"/>
</dbReference>
<dbReference type="OrthoDB" id="954262at2"/>
<dbReference type="InterPro" id="IPR006311">
    <property type="entry name" value="TAT_signal"/>
</dbReference>
<dbReference type="SUPFAM" id="SSF47240">
    <property type="entry name" value="Ferritin-like"/>
    <property type="match status" value="1"/>
</dbReference>
<keyword evidence="2" id="KW-1185">Reference proteome</keyword>
<dbReference type="InterPro" id="IPR009078">
    <property type="entry name" value="Ferritin-like_SF"/>
</dbReference>
<dbReference type="AlphaFoldDB" id="A0A286F9K0"/>
<evidence type="ECO:0000313" key="2">
    <source>
        <dbReference type="Proteomes" id="UP000219452"/>
    </source>
</evidence>
<dbReference type="RefSeq" id="WP_097124806.1">
    <property type="nucleotide sequence ID" value="NZ_OCNH01000001.1"/>
</dbReference>
<evidence type="ECO:0000313" key="1">
    <source>
        <dbReference type="EMBL" id="SOD79882.1"/>
    </source>
</evidence>
<organism evidence="1 2">
    <name type="scientific">Spirosoma fluviale</name>
    <dbReference type="NCBI Taxonomy" id="1597977"/>
    <lineage>
        <taxon>Bacteria</taxon>
        <taxon>Pseudomonadati</taxon>
        <taxon>Bacteroidota</taxon>
        <taxon>Cytophagia</taxon>
        <taxon>Cytophagales</taxon>
        <taxon>Cytophagaceae</taxon>
        <taxon>Spirosoma</taxon>
    </lineage>
</organism>
<protein>
    <submittedName>
        <fullName evidence="1">Ferritin-like domain-containing protein</fullName>
    </submittedName>
</protein>
<dbReference type="Proteomes" id="UP000219452">
    <property type="component" value="Unassembled WGS sequence"/>
</dbReference>